<reference evidence="3" key="1">
    <citation type="submission" date="2015-05" db="EMBL/GenBank/DDBJ databases">
        <authorList>
            <person name="Fogelqvist Johan"/>
        </authorList>
    </citation>
    <scope>NUCLEOTIDE SEQUENCE [LARGE SCALE GENOMIC DNA]</scope>
</reference>
<feature type="region of interest" description="Disordered" evidence="1">
    <location>
        <begin position="747"/>
        <end position="947"/>
    </location>
</feature>
<feature type="compositionally biased region" description="Polar residues" evidence="1">
    <location>
        <begin position="263"/>
        <end position="276"/>
    </location>
</feature>
<feature type="region of interest" description="Disordered" evidence="1">
    <location>
        <begin position="1196"/>
        <end position="1215"/>
    </location>
</feature>
<feature type="compositionally biased region" description="Basic and acidic residues" evidence="1">
    <location>
        <begin position="1405"/>
        <end position="1416"/>
    </location>
</feature>
<feature type="region of interest" description="Disordered" evidence="1">
    <location>
        <begin position="540"/>
        <end position="568"/>
    </location>
</feature>
<feature type="compositionally biased region" description="Low complexity" evidence="1">
    <location>
        <begin position="218"/>
        <end position="246"/>
    </location>
</feature>
<feature type="compositionally biased region" description="Basic and acidic residues" evidence="1">
    <location>
        <begin position="1426"/>
        <end position="1452"/>
    </location>
</feature>
<feature type="region of interest" description="Disordered" evidence="1">
    <location>
        <begin position="293"/>
        <end position="392"/>
    </location>
</feature>
<feature type="compositionally biased region" description="Basic and acidic residues" evidence="1">
    <location>
        <begin position="747"/>
        <end position="757"/>
    </location>
</feature>
<feature type="compositionally biased region" description="Polar residues" evidence="1">
    <location>
        <begin position="331"/>
        <end position="361"/>
    </location>
</feature>
<feature type="compositionally biased region" description="Polar residues" evidence="1">
    <location>
        <begin position="293"/>
        <end position="305"/>
    </location>
</feature>
<protein>
    <submittedName>
        <fullName evidence="2">Uncharacterized protein</fullName>
    </submittedName>
</protein>
<organism evidence="2 3">
    <name type="scientific">Verticillium longisporum</name>
    <name type="common">Verticillium dahliae var. longisporum</name>
    <dbReference type="NCBI Taxonomy" id="100787"/>
    <lineage>
        <taxon>Eukaryota</taxon>
        <taxon>Fungi</taxon>
        <taxon>Dikarya</taxon>
        <taxon>Ascomycota</taxon>
        <taxon>Pezizomycotina</taxon>
        <taxon>Sordariomycetes</taxon>
        <taxon>Hypocreomycetidae</taxon>
        <taxon>Glomerellales</taxon>
        <taxon>Plectosphaerellaceae</taxon>
        <taxon>Verticillium</taxon>
    </lineage>
</organism>
<feature type="compositionally biased region" description="Polar residues" evidence="1">
    <location>
        <begin position="127"/>
        <end position="149"/>
    </location>
</feature>
<feature type="compositionally biased region" description="Polar residues" evidence="1">
    <location>
        <begin position="94"/>
        <end position="109"/>
    </location>
</feature>
<feature type="compositionally biased region" description="Basic residues" evidence="1">
    <location>
        <begin position="937"/>
        <end position="947"/>
    </location>
</feature>
<feature type="region of interest" description="Disordered" evidence="1">
    <location>
        <begin position="205"/>
        <end position="276"/>
    </location>
</feature>
<accession>A0A0G4NDN0</accession>
<proteinExistence type="predicted"/>
<feature type="compositionally biased region" description="Basic and acidic residues" evidence="1">
    <location>
        <begin position="785"/>
        <end position="795"/>
    </location>
</feature>
<feature type="region of interest" description="Disordered" evidence="1">
    <location>
        <begin position="87"/>
        <end position="109"/>
    </location>
</feature>
<evidence type="ECO:0000313" key="2">
    <source>
        <dbReference type="EMBL" id="CRK44385.1"/>
    </source>
</evidence>
<feature type="compositionally biased region" description="Low complexity" evidence="1">
    <location>
        <begin position="316"/>
        <end position="329"/>
    </location>
</feature>
<feature type="region of interest" description="Disordered" evidence="1">
    <location>
        <begin position="127"/>
        <end position="159"/>
    </location>
</feature>
<feature type="compositionally biased region" description="Pro residues" evidence="1">
    <location>
        <begin position="1064"/>
        <end position="1075"/>
    </location>
</feature>
<dbReference type="Proteomes" id="UP000045706">
    <property type="component" value="Unassembled WGS sequence"/>
</dbReference>
<name>A0A0G4NDN0_VERLO</name>
<dbReference type="PANTHER" id="PTHR35567:SF3">
    <property type="entry name" value="MALATE DEHYDROGENASE"/>
    <property type="match status" value="1"/>
</dbReference>
<feature type="non-terminal residue" evidence="2">
    <location>
        <position position="1"/>
    </location>
</feature>
<feature type="compositionally biased region" description="Basic and acidic residues" evidence="1">
    <location>
        <begin position="917"/>
        <end position="926"/>
    </location>
</feature>
<dbReference type="PANTHER" id="PTHR35567">
    <property type="entry name" value="MALATE DEHYDROGENASE (AFU_ORTHOLOGUE AFUA_2G13800)"/>
    <property type="match status" value="1"/>
</dbReference>
<feature type="region of interest" description="Disordered" evidence="1">
    <location>
        <begin position="965"/>
        <end position="1089"/>
    </location>
</feature>
<feature type="compositionally biased region" description="Basic and acidic residues" evidence="1">
    <location>
        <begin position="965"/>
        <end position="983"/>
    </location>
</feature>
<feature type="compositionally biased region" description="Basic and acidic residues" evidence="1">
    <location>
        <begin position="1269"/>
        <end position="1281"/>
    </location>
</feature>
<dbReference type="Pfam" id="PF11937">
    <property type="entry name" value="DUF3455"/>
    <property type="match status" value="1"/>
</dbReference>
<feature type="compositionally biased region" description="Low complexity" evidence="1">
    <location>
        <begin position="886"/>
        <end position="897"/>
    </location>
</feature>
<feature type="compositionally biased region" description="Low complexity" evidence="1">
    <location>
        <begin position="1387"/>
        <end position="1403"/>
    </location>
</feature>
<evidence type="ECO:0000313" key="3">
    <source>
        <dbReference type="Proteomes" id="UP000045706"/>
    </source>
</evidence>
<dbReference type="EMBL" id="CVQI01033940">
    <property type="protein sequence ID" value="CRK44385.1"/>
    <property type="molecule type" value="Genomic_DNA"/>
</dbReference>
<dbReference type="InterPro" id="IPR021851">
    <property type="entry name" value="DUF3455"/>
</dbReference>
<feature type="region of interest" description="Disordered" evidence="1">
    <location>
        <begin position="1387"/>
        <end position="1471"/>
    </location>
</feature>
<evidence type="ECO:0000256" key="1">
    <source>
        <dbReference type="SAM" id="MobiDB-lite"/>
    </source>
</evidence>
<feature type="compositionally biased region" description="Basic and acidic residues" evidence="1">
    <location>
        <begin position="1038"/>
        <end position="1052"/>
    </location>
</feature>
<feature type="compositionally biased region" description="Low complexity" evidence="1">
    <location>
        <begin position="1282"/>
        <end position="1294"/>
    </location>
</feature>
<feature type="compositionally biased region" description="Basic and acidic residues" evidence="1">
    <location>
        <begin position="872"/>
        <end position="884"/>
    </location>
</feature>
<feature type="region of interest" description="Disordered" evidence="1">
    <location>
        <begin position="1269"/>
        <end position="1306"/>
    </location>
</feature>
<gene>
    <name evidence="2" type="ORF">BN1723_006094</name>
</gene>
<feature type="compositionally biased region" description="Basic and acidic residues" evidence="1">
    <location>
        <begin position="552"/>
        <end position="568"/>
    </location>
</feature>
<sequence>DFPPTQKTTHIILTDSPSLDCLFLGAGQDQNALWSNSYNYQDGANQFENVQSWSHPMPGQAAYSQLGSSHQGQPTISNDHDTMSTLGHGGFHHGSNQFALDGSYSQPAQDQSMQALDNFHQDMYSQPASLGQHHSQAASNGQHHSQAASNGHGHPQQFSQAPYQYQGQGASAYNSQVPTFSEPQLITQQRQQSHTPIQQHPQFDLRPQTYSPAQGFSQPQPQHQLQPHLHQQQQQQQQQRQRPLQPDRVFSGSPHPYQAQPIAPQQGTHQNVQALPNPSQVPYEQAQFIPQQQMGYSHPTSTATFQPLARPPTELQPQPQSQVQHQASAGFSASPQPLGQQSLVGAASSQTVSQVGFQESPQAEQAAKKRKRVVKKESEPEPAGSPRPVISRTAFDNTESLVPPTSTDEELAAVVQFAKRPAAAKKAFPLVPGAHYLISTETAKLPTPKSYDRLAPLVALPSQSGRRILPGANHELPCEIQGKFTDKYKPSLNFGGKPEDREREAKPFIDQYQKEMKALGNRKPKYADYPFTFQEQLKADEAAKAKAQRKARKEEEEERKKPIRPEARPVDPVKAAAWDVLGIVYIDPSAVRTNALIAGAVQSLGEFFIKLRAAMTKAKQEVDQAVKEKRPESEVAQLQKVGEQQKDMFVKVLDAAHKHGDDAVLENLGGHQKGVLSLVNLLIGCIKATDYSGPLPKATLRFMSNINLTKKVADAVNFETVRKRFADKGDSEVKELIKTVASRIKKEEPVNGADAKKPAASAPVTKLAKPGVASKTPVTASPTKRPHEDDIDARPGKKLNVEGTSSVLGAKVGTKPQMGSSLLSKLAGTKPRPANSSTLAGKNRLLNKSVIKPEGSGNSATDAAKSGPMPMDIDREPKKAKPEPRAAPAKAAASSSALSSIGSLLDSINTPKLDAQASKKDTKQNEVPETPEEQAKRLRKEARRKLRVTWRPESELVQVRIFHKEAAEDQDNMTRDAADDRSEGMMLKQRGNYTEDDDEDDELPYRPWTDPTPTDLSTIPKDFRDKAFVTRGGTQTFHTEEQDSIKEREGRELLFVYTSISDIPPTPKSPVPEPSLPDSGAKIGHLPRDDPKYQEIRNRWNDIASQGPDAATYYAAKRLHQLKDDPAAKIDSLLGNLVPAPQEPTAETYNYNMTPPQQHAKPLFPHATQVPPIPHVPAPEQVLSLLASERMRLWRSSDPYSTTTPKTRRRHDYPDPGFQAMVDALEELFAVAKDWPFPATTPPAWLANNEERSREWRTGFQRDATLRAKKQAEEAARREVARQAQQPSASIQAADHQGQARPQSNEEAWAAYYQQQQQHEQYAQYMALLQQAQQGANGQGPQLGDAQLQALLGQISLPQAQTQGGGGGAYELNPNDQGYQQLMALSKLQQQQQQQQQQAPAQQGRGREHGGYEPPHDPNALDYDDLDYRDRGERRDSFEQDEREGGRRDRDKNGKRKGNAPGGATLAPHRPANKALIGTKASVMVNITAMLARSLLLLASLALAAASPVRKQDSTSCAQKTPALPVNGGATELASPPQGSVLKYIAIGHGIQNYTCAAGQAAKATGAVAVLYDATALYPGRGPKALPSVEHFNALTTTALWGTPLPLNSDGTTKFGASASNPFKAPAPLDIPGQQVPFLGLHYFDGAGVPTFLTGTSEADAKASVLKAFKVGDAPAPASADPGPVGTGAVAWLNLGANPGSRGFTAVYRVITAGGKPEACVDDGPQSVPYVAFYWLYGSA</sequence>
<feature type="compositionally biased region" description="Polar residues" evidence="1">
    <location>
        <begin position="208"/>
        <end position="217"/>
    </location>
</feature>
<feature type="compositionally biased region" description="Polar residues" evidence="1">
    <location>
        <begin position="898"/>
        <end position="910"/>
    </location>
</feature>